<evidence type="ECO:0000256" key="9">
    <source>
        <dbReference type="PIRSR" id="PIRSR000077-4"/>
    </source>
</evidence>
<dbReference type="PIRSF" id="PIRSF000077">
    <property type="entry name" value="Thioredoxin"/>
    <property type="match status" value="1"/>
</dbReference>
<feature type="site" description="Contributes to redox potential value" evidence="8">
    <location>
        <position position="34"/>
    </location>
</feature>
<dbReference type="Gene3D" id="3.40.30.10">
    <property type="entry name" value="Glutaredoxin"/>
    <property type="match status" value="1"/>
</dbReference>
<feature type="active site" description="Nucleophile" evidence="8">
    <location>
        <position position="43"/>
    </location>
</feature>
<comment type="similarity">
    <text evidence="1 7">Belongs to the thioredoxin family.</text>
</comment>
<dbReference type="NCBIfam" id="TIGR01068">
    <property type="entry name" value="thioredoxin"/>
    <property type="match status" value="1"/>
</dbReference>
<reference evidence="11" key="1">
    <citation type="journal article" date="2020" name="mSystems">
        <title>Genome- and Community-Level Interaction Insights into Carbon Utilization and Element Cycling Functions of Hydrothermarchaeota in Hydrothermal Sediment.</title>
        <authorList>
            <person name="Zhou Z."/>
            <person name="Liu Y."/>
            <person name="Xu W."/>
            <person name="Pan J."/>
            <person name="Luo Z.H."/>
            <person name="Li M."/>
        </authorList>
    </citation>
    <scope>NUCLEOTIDE SEQUENCE [LARGE SCALE GENOMIC DNA]</scope>
    <source>
        <strain evidence="11">HyVt-485</strain>
    </source>
</reference>
<proteinExistence type="inferred from homology"/>
<dbReference type="AlphaFoldDB" id="A0A7C5R7W2"/>
<sequence length="121" mass="13427">MSNSEKNEYITDGTDAGFIKDVVEPSKDVPVLVDFWAPWCGPCKTLKPMLERLVAEQDGQVRLVKLNTEDHPGIASQLRVMAIPTVFAFKDGKPIDMFKGALPESKVQEFIDKQKAAFTAT</sequence>
<evidence type="ECO:0000256" key="4">
    <source>
        <dbReference type="ARBA" id="ARBA00023157"/>
    </source>
</evidence>
<keyword evidence="4 9" id="KW-1015">Disulfide bond</keyword>
<gene>
    <name evidence="11" type="primary">trxA</name>
    <name evidence="11" type="ORF">ENJ42_09220</name>
</gene>
<dbReference type="InterPro" id="IPR036249">
    <property type="entry name" value="Thioredoxin-like_sf"/>
</dbReference>
<dbReference type="PANTHER" id="PTHR45663:SF11">
    <property type="entry name" value="GEO12009P1"/>
    <property type="match status" value="1"/>
</dbReference>
<evidence type="ECO:0000256" key="6">
    <source>
        <dbReference type="NCBIfam" id="TIGR01068"/>
    </source>
</evidence>
<dbReference type="PRINTS" id="PR00421">
    <property type="entry name" value="THIOREDOXIN"/>
</dbReference>
<feature type="disulfide bond" description="Redox-active" evidence="9">
    <location>
        <begin position="40"/>
        <end position="43"/>
    </location>
</feature>
<dbReference type="InterPro" id="IPR017937">
    <property type="entry name" value="Thioredoxin_CS"/>
</dbReference>
<evidence type="ECO:0000313" key="11">
    <source>
        <dbReference type="EMBL" id="HHL43787.1"/>
    </source>
</evidence>
<dbReference type="GO" id="GO:0005737">
    <property type="term" value="C:cytoplasm"/>
    <property type="evidence" value="ECO:0007669"/>
    <property type="project" value="TreeGrafter"/>
</dbReference>
<evidence type="ECO:0000256" key="5">
    <source>
        <dbReference type="ARBA" id="ARBA00023284"/>
    </source>
</evidence>
<dbReference type="InterPro" id="IPR013766">
    <property type="entry name" value="Thioredoxin_domain"/>
</dbReference>
<dbReference type="InterPro" id="IPR005746">
    <property type="entry name" value="Thioredoxin"/>
</dbReference>
<evidence type="ECO:0000256" key="3">
    <source>
        <dbReference type="ARBA" id="ARBA00022982"/>
    </source>
</evidence>
<name>A0A7C5R7W2_9PROT</name>
<feature type="site" description="Contributes to redox potential value" evidence="8">
    <location>
        <position position="42"/>
    </location>
</feature>
<keyword evidence="5 9" id="KW-0676">Redox-active center</keyword>
<evidence type="ECO:0000256" key="1">
    <source>
        <dbReference type="ARBA" id="ARBA00008987"/>
    </source>
</evidence>
<organism evidence="11">
    <name type="scientific">Hellea balneolensis</name>
    <dbReference type="NCBI Taxonomy" id="287478"/>
    <lineage>
        <taxon>Bacteria</taxon>
        <taxon>Pseudomonadati</taxon>
        <taxon>Pseudomonadota</taxon>
        <taxon>Alphaproteobacteria</taxon>
        <taxon>Maricaulales</taxon>
        <taxon>Robiginitomaculaceae</taxon>
        <taxon>Hellea</taxon>
    </lineage>
</organism>
<dbReference type="PROSITE" id="PS00194">
    <property type="entry name" value="THIOREDOXIN_1"/>
    <property type="match status" value="1"/>
</dbReference>
<evidence type="ECO:0000256" key="7">
    <source>
        <dbReference type="PIRNR" id="PIRNR000077"/>
    </source>
</evidence>
<accession>A0A7C5R7W2</accession>
<dbReference type="PANTHER" id="PTHR45663">
    <property type="entry name" value="GEO12009P1"/>
    <property type="match status" value="1"/>
</dbReference>
<feature type="domain" description="Thioredoxin" evidence="10">
    <location>
        <begin position="1"/>
        <end position="116"/>
    </location>
</feature>
<dbReference type="CDD" id="cd02956">
    <property type="entry name" value="ybbN"/>
    <property type="match status" value="1"/>
</dbReference>
<dbReference type="Proteomes" id="UP000885830">
    <property type="component" value="Unassembled WGS sequence"/>
</dbReference>
<dbReference type="EMBL" id="DRMJ01000484">
    <property type="protein sequence ID" value="HHL43787.1"/>
    <property type="molecule type" value="Genomic_DNA"/>
</dbReference>
<comment type="caution">
    <text evidence="11">The sequence shown here is derived from an EMBL/GenBank/DDBJ whole genome shotgun (WGS) entry which is preliminary data.</text>
</comment>
<dbReference type="SUPFAM" id="SSF52833">
    <property type="entry name" value="Thioredoxin-like"/>
    <property type="match status" value="1"/>
</dbReference>
<dbReference type="Pfam" id="PF00085">
    <property type="entry name" value="Thioredoxin"/>
    <property type="match status" value="1"/>
</dbReference>
<dbReference type="GO" id="GO:0015035">
    <property type="term" value="F:protein-disulfide reductase activity"/>
    <property type="evidence" value="ECO:0007669"/>
    <property type="project" value="UniProtKB-UniRule"/>
</dbReference>
<feature type="active site" description="Nucleophile" evidence="8">
    <location>
        <position position="40"/>
    </location>
</feature>
<keyword evidence="3" id="KW-0249">Electron transport</keyword>
<evidence type="ECO:0000259" key="10">
    <source>
        <dbReference type="PROSITE" id="PS51352"/>
    </source>
</evidence>
<evidence type="ECO:0000256" key="2">
    <source>
        <dbReference type="ARBA" id="ARBA00022448"/>
    </source>
</evidence>
<keyword evidence="2" id="KW-0813">Transport</keyword>
<feature type="site" description="Contributes to redox potential value" evidence="8">
    <location>
        <position position="41"/>
    </location>
</feature>
<evidence type="ECO:0000256" key="8">
    <source>
        <dbReference type="PIRSR" id="PIRSR000077-1"/>
    </source>
</evidence>
<dbReference type="FunFam" id="3.40.30.10:FF:000001">
    <property type="entry name" value="Thioredoxin"/>
    <property type="match status" value="1"/>
</dbReference>
<protein>
    <recommendedName>
        <fullName evidence="6 7">Thioredoxin</fullName>
    </recommendedName>
</protein>
<dbReference type="PROSITE" id="PS51352">
    <property type="entry name" value="THIOREDOXIN_2"/>
    <property type="match status" value="1"/>
</dbReference>